<proteinExistence type="predicted"/>
<comment type="caution">
    <text evidence="1">The sequence shown here is derived from an EMBL/GenBank/DDBJ whole genome shotgun (WGS) entry which is preliminary data.</text>
</comment>
<protein>
    <recommendedName>
        <fullName evidence="3">Transposase IS4-like domain-containing protein</fullName>
    </recommendedName>
</protein>
<name>W2V279_9RICK</name>
<organism evidence="1 2">
    <name type="scientific">Candidatus Xenolissoclinum pacificiensis L6</name>
    <dbReference type="NCBI Taxonomy" id="1401685"/>
    <lineage>
        <taxon>Bacteria</taxon>
        <taxon>Pseudomonadati</taxon>
        <taxon>Pseudomonadota</taxon>
        <taxon>Alphaproteobacteria</taxon>
        <taxon>Rickettsiales</taxon>
        <taxon>Anaplasmataceae</taxon>
        <taxon>Candidatus Xenolissoclinum</taxon>
    </lineage>
</organism>
<gene>
    <name evidence="1" type="ORF">P857_920</name>
</gene>
<reference evidence="1 2" key="1">
    <citation type="journal article" date="2013" name="PLoS ONE">
        <title>Bacterial endosymbiosis in a chordate host: long-term co-evolution and conservation of secondary metabolism.</title>
        <authorList>
            <person name="Kwan J.C."/>
            <person name="Schmidt E.W."/>
        </authorList>
    </citation>
    <scope>NUCLEOTIDE SEQUENCE [LARGE SCALE GENOMIC DNA]</scope>
    <source>
        <strain evidence="2">L6</strain>
    </source>
</reference>
<dbReference type="EMBL" id="AXCJ01000001">
    <property type="protein sequence ID" value="ETO91747.1"/>
    <property type="molecule type" value="Genomic_DNA"/>
</dbReference>
<evidence type="ECO:0008006" key="3">
    <source>
        <dbReference type="Google" id="ProtNLM"/>
    </source>
</evidence>
<evidence type="ECO:0000313" key="2">
    <source>
        <dbReference type="Proteomes" id="UP000018951"/>
    </source>
</evidence>
<dbReference type="AlphaFoldDB" id="W2V279"/>
<dbReference type="STRING" id="1401685.P857_920"/>
<sequence>MKGHQDAMGNTLSKESEYIGRSAGGLTSGIHVKVNSYGQQIGLSSGQTYDSQLVNHLFANEECKYFLADRIYDTNLLRDKLKSSNIEAVIPGKLTVCGRLFIILIFINHVI</sequence>
<dbReference type="Proteomes" id="UP000018951">
    <property type="component" value="Unassembled WGS sequence"/>
</dbReference>
<evidence type="ECO:0000313" key="1">
    <source>
        <dbReference type="EMBL" id="ETO91747.1"/>
    </source>
</evidence>
<accession>W2V279</accession>
<keyword evidence="2" id="KW-1185">Reference proteome</keyword>